<protein>
    <submittedName>
        <fullName evidence="2">Uncharacterized protein</fullName>
    </submittedName>
</protein>
<comment type="caution">
    <text evidence="2">The sequence shown here is derived from an EMBL/GenBank/DDBJ whole genome shotgun (WGS) entry which is preliminary data.</text>
</comment>
<dbReference type="RefSeq" id="XP_005650269.1">
    <property type="nucleotide sequence ID" value="XM_005650212.1"/>
</dbReference>
<dbReference type="Proteomes" id="UP000007264">
    <property type="component" value="Unassembled WGS sequence"/>
</dbReference>
<name>I0Z506_COCSC</name>
<organism evidence="2 3">
    <name type="scientific">Coccomyxa subellipsoidea (strain C-169)</name>
    <name type="common">Green microalga</name>
    <dbReference type="NCBI Taxonomy" id="574566"/>
    <lineage>
        <taxon>Eukaryota</taxon>
        <taxon>Viridiplantae</taxon>
        <taxon>Chlorophyta</taxon>
        <taxon>core chlorophytes</taxon>
        <taxon>Trebouxiophyceae</taxon>
        <taxon>Trebouxiophyceae incertae sedis</taxon>
        <taxon>Coccomyxaceae</taxon>
        <taxon>Coccomyxa</taxon>
        <taxon>Coccomyxa subellipsoidea</taxon>
    </lineage>
</organism>
<proteinExistence type="predicted"/>
<dbReference type="EMBL" id="AGSI01000003">
    <property type="protein sequence ID" value="EIE25725.1"/>
    <property type="molecule type" value="Genomic_DNA"/>
</dbReference>
<dbReference type="PROSITE" id="PS51257">
    <property type="entry name" value="PROKAR_LIPOPROTEIN"/>
    <property type="match status" value="1"/>
</dbReference>
<dbReference type="KEGG" id="csl:COCSUDRAFT_60741"/>
<evidence type="ECO:0000313" key="3">
    <source>
        <dbReference type="Proteomes" id="UP000007264"/>
    </source>
</evidence>
<evidence type="ECO:0000256" key="1">
    <source>
        <dbReference type="SAM" id="SignalP"/>
    </source>
</evidence>
<sequence length="161" mass="16225">MARSPAARIAALMLALALLGCARGQVVMSGGKFLNLFNGTVNLTFEDGGTLPPLGFMERSGPVSGVVASLDTIPGGDPLFLGQGNAAGISGTTCYIISVVAQTNDIFVVACIAGNGTPKSNFKFYGFANLCITNLLKVCNGTTTSASAFGAIRSIGAAAAK</sequence>
<evidence type="ECO:0000313" key="2">
    <source>
        <dbReference type="EMBL" id="EIE25725.1"/>
    </source>
</evidence>
<feature type="signal peptide" evidence="1">
    <location>
        <begin position="1"/>
        <end position="24"/>
    </location>
</feature>
<reference evidence="2 3" key="1">
    <citation type="journal article" date="2012" name="Genome Biol.">
        <title>The genome of the polar eukaryotic microalga coccomyxa subellipsoidea reveals traits of cold adaptation.</title>
        <authorList>
            <person name="Blanc G."/>
            <person name="Agarkova I."/>
            <person name="Grimwood J."/>
            <person name="Kuo A."/>
            <person name="Brueggeman A."/>
            <person name="Dunigan D."/>
            <person name="Gurnon J."/>
            <person name="Ladunga I."/>
            <person name="Lindquist E."/>
            <person name="Lucas S."/>
            <person name="Pangilinan J."/>
            <person name="Proschold T."/>
            <person name="Salamov A."/>
            <person name="Schmutz J."/>
            <person name="Weeks D."/>
            <person name="Yamada T."/>
            <person name="Claverie J.M."/>
            <person name="Grigoriev I."/>
            <person name="Van Etten J."/>
            <person name="Lomsadze A."/>
            <person name="Borodovsky M."/>
        </authorList>
    </citation>
    <scope>NUCLEOTIDE SEQUENCE [LARGE SCALE GENOMIC DNA]</scope>
    <source>
        <strain evidence="2 3">C-169</strain>
    </source>
</reference>
<keyword evidence="1" id="KW-0732">Signal</keyword>
<accession>I0Z506</accession>
<dbReference type="GeneID" id="17043729"/>
<dbReference type="AlphaFoldDB" id="I0Z506"/>
<gene>
    <name evidence="2" type="ORF">COCSUDRAFT_60741</name>
</gene>
<keyword evidence="3" id="KW-1185">Reference proteome</keyword>
<feature type="chain" id="PRO_5003637504" evidence="1">
    <location>
        <begin position="25"/>
        <end position="161"/>
    </location>
</feature>